<organism evidence="1 2">
    <name type="scientific">Smallanthus sonchifolius</name>
    <dbReference type="NCBI Taxonomy" id="185202"/>
    <lineage>
        <taxon>Eukaryota</taxon>
        <taxon>Viridiplantae</taxon>
        <taxon>Streptophyta</taxon>
        <taxon>Embryophyta</taxon>
        <taxon>Tracheophyta</taxon>
        <taxon>Spermatophyta</taxon>
        <taxon>Magnoliopsida</taxon>
        <taxon>eudicotyledons</taxon>
        <taxon>Gunneridae</taxon>
        <taxon>Pentapetalae</taxon>
        <taxon>asterids</taxon>
        <taxon>campanulids</taxon>
        <taxon>Asterales</taxon>
        <taxon>Asteraceae</taxon>
        <taxon>Asteroideae</taxon>
        <taxon>Heliantheae alliance</taxon>
        <taxon>Millerieae</taxon>
        <taxon>Smallanthus</taxon>
    </lineage>
</organism>
<comment type="caution">
    <text evidence="1">The sequence shown here is derived from an EMBL/GenBank/DDBJ whole genome shotgun (WGS) entry which is preliminary data.</text>
</comment>
<gene>
    <name evidence="1" type="ORF">L1987_76630</name>
</gene>
<reference evidence="2" key="1">
    <citation type="journal article" date="2022" name="Mol. Ecol. Resour.">
        <title>The genomes of chicory, endive, great burdock and yacon provide insights into Asteraceae palaeo-polyploidization history and plant inulin production.</title>
        <authorList>
            <person name="Fan W."/>
            <person name="Wang S."/>
            <person name="Wang H."/>
            <person name="Wang A."/>
            <person name="Jiang F."/>
            <person name="Liu H."/>
            <person name="Zhao H."/>
            <person name="Xu D."/>
            <person name="Zhang Y."/>
        </authorList>
    </citation>
    <scope>NUCLEOTIDE SEQUENCE [LARGE SCALE GENOMIC DNA]</scope>
    <source>
        <strain evidence="2">cv. Yunnan</strain>
    </source>
</reference>
<dbReference type="EMBL" id="CM042043">
    <property type="protein sequence ID" value="KAI3693681.1"/>
    <property type="molecule type" value="Genomic_DNA"/>
</dbReference>
<reference evidence="1 2" key="2">
    <citation type="journal article" date="2022" name="Mol. Ecol. Resour.">
        <title>The genomes of chicory, endive, great burdock and yacon provide insights into Asteraceae paleo-polyploidization history and plant inulin production.</title>
        <authorList>
            <person name="Fan W."/>
            <person name="Wang S."/>
            <person name="Wang H."/>
            <person name="Wang A."/>
            <person name="Jiang F."/>
            <person name="Liu H."/>
            <person name="Zhao H."/>
            <person name="Xu D."/>
            <person name="Zhang Y."/>
        </authorList>
    </citation>
    <scope>NUCLEOTIDE SEQUENCE [LARGE SCALE GENOMIC DNA]</scope>
    <source>
        <strain evidence="2">cv. Yunnan</strain>
        <tissue evidence="1">Leaves</tissue>
    </source>
</reference>
<dbReference type="Proteomes" id="UP001056120">
    <property type="component" value="Linkage Group LG26"/>
</dbReference>
<evidence type="ECO:0000313" key="2">
    <source>
        <dbReference type="Proteomes" id="UP001056120"/>
    </source>
</evidence>
<name>A0ACB8Z7I6_9ASTR</name>
<accession>A0ACB8Z7I6</accession>
<protein>
    <submittedName>
        <fullName evidence="1">Uncharacterized protein</fullName>
    </submittedName>
</protein>
<keyword evidence="2" id="KW-1185">Reference proteome</keyword>
<proteinExistence type="predicted"/>
<evidence type="ECO:0000313" key="1">
    <source>
        <dbReference type="EMBL" id="KAI3693681.1"/>
    </source>
</evidence>
<sequence length="120" mass="14117">MKHFLRRLCYCFKQQEMGNYMETCIKRNRTQQQGQKEKLEFGKTSDTLSKESSTVRVKLVLKKDELQWLLLQLKKDEGRKLEEVLGEIEKSRLTVESSVTKWKPCLESIMELEPLDSSSS</sequence>